<organism evidence="2">
    <name type="scientific">marine metagenome</name>
    <dbReference type="NCBI Taxonomy" id="408172"/>
    <lineage>
        <taxon>unclassified sequences</taxon>
        <taxon>metagenomes</taxon>
        <taxon>ecological metagenomes</taxon>
    </lineage>
</organism>
<feature type="non-terminal residue" evidence="2">
    <location>
        <position position="1"/>
    </location>
</feature>
<protein>
    <submittedName>
        <fullName evidence="2">Uncharacterized protein</fullName>
    </submittedName>
</protein>
<dbReference type="EMBL" id="UINC01023004">
    <property type="protein sequence ID" value="SVA93801.1"/>
    <property type="molecule type" value="Genomic_DNA"/>
</dbReference>
<dbReference type="AlphaFoldDB" id="A0A381ZXU3"/>
<keyword evidence="1" id="KW-0472">Membrane</keyword>
<keyword evidence="1" id="KW-0812">Transmembrane</keyword>
<sequence>VFVLWVVLVILWNYGYPGAEPIYDVFVAIGLFFVVKLIRTKISR</sequence>
<proteinExistence type="predicted"/>
<keyword evidence="1" id="KW-1133">Transmembrane helix</keyword>
<evidence type="ECO:0000313" key="2">
    <source>
        <dbReference type="EMBL" id="SVA93801.1"/>
    </source>
</evidence>
<accession>A0A381ZXU3</accession>
<name>A0A381ZXU3_9ZZZZ</name>
<gene>
    <name evidence="2" type="ORF">METZ01_LOCUS146655</name>
</gene>
<feature type="transmembrane region" description="Helical" evidence="1">
    <location>
        <begin position="21"/>
        <end position="38"/>
    </location>
</feature>
<reference evidence="2" key="1">
    <citation type="submission" date="2018-05" db="EMBL/GenBank/DDBJ databases">
        <authorList>
            <person name="Lanie J.A."/>
            <person name="Ng W.-L."/>
            <person name="Kazmierczak K.M."/>
            <person name="Andrzejewski T.M."/>
            <person name="Davidsen T.M."/>
            <person name="Wayne K.J."/>
            <person name="Tettelin H."/>
            <person name="Glass J.I."/>
            <person name="Rusch D."/>
            <person name="Podicherti R."/>
            <person name="Tsui H.-C.T."/>
            <person name="Winkler M.E."/>
        </authorList>
    </citation>
    <scope>NUCLEOTIDE SEQUENCE</scope>
</reference>
<evidence type="ECO:0000256" key="1">
    <source>
        <dbReference type="SAM" id="Phobius"/>
    </source>
</evidence>